<dbReference type="AlphaFoldDB" id="A0AAD7ZYR2"/>
<organism evidence="1 2">
    <name type="scientific">Diploptera punctata</name>
    <name type="common">Pacific beetle cockroach</name>
    <dbReference type="NCBI Taxonomy" id="6984"/>
    <lineage>
        <taxon>Eukaryota</taxon>
        <taxon>Metazoa</taxon>
        <taxon>Ecdysozoa</taxon>
        <taxon>Arthropoda</taxon>
        <taxon>Hexapoda</taxon>
        <taxon>Insecta</taxon>
        <taxon>Pterygota</taxon>
        <taxon>Neoptera</taxon>
        <taxon>Polyneoptera</taxon>
        <taxon>Dictyoptera</taxon>
        <taxon>Blattodea</taxon>
        <taxon>Blaberoidea</taxon>
        <taxon>Blaberidae</taxon>
        <taxon>Diplopterinae</taxon>
        <taxon>Diploptera</taxon>
    </lineage>
</organism>
<name>A0AAD7ZYR2_DIPPU</name>
<dbReference type="Proteomes" id="UP001233999">
    <property type="component" value="Unassembled WGS sequence"/>
</dbReference>
<gene>
    <name evidence="1" type="ORF">L9F63_017379</name>
</gene>
<feature type="non-terminal residue" evidence="1">
    <location>
        <position position="1"/>
    </location>
</feature>
<evidence type="ECO:0000313" key="1">
    <source>
        <dbReference type="EMBL" id="KAJ9589400.1"/>
    </source>
</evidence>
<dbReference type="EMBL" id="JASPKZ010004942">
    <property type="protein sequence ID" value="KAJ9589400.1"/>
    <property type="molecule type" value="Genomic_DNA"/>
</dbReference>
<sequence length="50" mass="5894">KVVRAITNGLQFWNQQKSYQHKHLVSSETSCHNNNFVFFINTTVIHCIIF</sequence>
<reference evidence="1" key="1">
    <citation type="journal article" date="2023" name="IScience">
        <title>Live-bearing cockroach genome reveals convergent evolutionary mechanisms linked to viviparity in insects and beyond.</title>
        <authorList>
            <person name="Fouks B."/>
            <person name="Harrison M.C."/>
            <person name="Mikhailova A.A."/>
            <person name="Marchal E."/>
            <person name="English S."/>
            <person name="Carruthers M."/>
            <person name="Jennings E.C."/>
            <person name="Chiamaka E.L."/>
            <person name="Frigard R.A."/>
            <person name="Pippel M."/>
            <person name="Attardo G.M."/>
            <person name="Benoit J.B."/>
            <person name="Bornberg-Bauer E."/>
            <person name="Tobe S.S."/>
        </authorList>
    </citation>
    <scope>NUCLEOTIDE SEQUENCE</scope>
    <source>
        <strain evidence="1">Stay&amp;Tobe</strain>
    </source>
</reference>
<feature type="non-terminal residue" evidence="1">
    <location>
        <position position="50"/>
    </location>
</feature>
<comment type="caution">
    <text evidence="1">The sequence shown here is derived from an EMBL/GenBank/DDBJ whole genome shotgun (WGS) entry which is preliminary data.</text>
</comment>
<keyword evidence="2" id="KW-1185">Reference proteome</keyword>
<proteinExistence type="predicted"/>
<evidence type="ECO:0000313" key="2">
    <source>
        <dbReference type="Proteomes" id="UP001233999"/>
    </source>
</evidence>
<protein>
    <submittedName>
        <fullName evidence="1">Uncharacterized protein</fullName>
    </submittedName>
</protein>
<accession>A0AAD7ZYR2</accession>
<reference evidence="1" key="2">
    <citation type="submission" date="2023-05" db="EMBL/GenBank/DDBJ databases">
        <authorList>
            <person name="Fouks B."/>
        </authorList>
    </citation>
    <scope>NUCLEOTIDE SEQUENCE</scope>
    <source>
        <strain evidence="1">Stay&amp;Tobe</strain>
        <tissue evidence="1">Testes</tissue>
    </source>
</reference>